<dbReference type="InterPro" id="IPR006311">
    <property type="entry name" value="TAT_signal"/>
</dbReference>
<dbReference type="PROSITE" id="PS51318">
    <property type="entry name" value="TAT"/>
    <property type="match status" value="1"/>
</dbReference>
<evidence type="ECO:0000313" key="1">
    <source>
        <dbReference type="EMBL" id="MFD1718268.1"/>
    </source>
</evidence>
<reference evidence="2" key="1">
    <citation type="journal article" date="2019" name="Int. J. Syst. Evol. Microbiol.">
        <title>The Global Catalogue of Microorganisms (GCM) 10K type strain sequencing project: providing services to taxonomists for standard genome sequencing and annotation.</title>
        <authorList>
            <consortium name="The Broad Institute Genomics Platform"/>
            <consortium name="The Broad Institute Genome Sequencing Center for Infectious Disease"/>
            <person name="Wu L."/>
            <person name="Ma J."/>
        </authorList>
    </citation>
    <scope>NUCLEOTIDE SEQUENCE [LARGE SCALE GENOMIC DNA]</scope>
    <source>
        <strain evidence="2">JCM 17130</strain>
    </source>
</reference>
<dbReference type="EMBL" id="JBHUEE010000005">
    <property type="protein sequence ID" value="MFD1718268.1"/>
    <property type="molecule type" value="Genomic_DNA"/>
</dbReference>
<evidence type="ECO:0000313" key="2">
    <source>
        <dbReference type="Proteomes" id="UP001597277"/>
    </source>
</evidence>
<dbReference type="Proteomes" id="UP001597277">
    <property type="component" value="Unassembled WGS sequence"/>
</dbReference>
<dbReference type="Pfam" id="PF01547">
    <property type="entry name" value="SBP_bac_1"/>
    <property type="match status" value="1"/>
</dbReference>
<dbReference type="InterPro" id="IPR006059">
    <property type="entry name" value="SBP"/>
</dbReference>
<dbReference type="Gene3D" id="3.40.190.10">
    <property type="entry name" value="Periplasmic binding protein-like II"/>
    <property type="match status" value="1"/>
</dbReference>
<dbReference type="SUPFAM" id="SSF53850">
    <property type="entry name" value="Periplasmic binding protein-like II"/>
    <property type="match status" value="1"/>
</dbReference>
<dbReference type="PANTHER" id="PTHR43649">
    <property type="entry name" value="ARABINOSE-BINDING PROTEIN-RELATED"/>
    <property type="match status" value="1"/>
</dbReference>
<sequence>MNDRTRAPGLSRRGALGLLGAGALLPLAGCGGAPGAAADGVAAGTVEFVYLGDINQREKFQQLFDRFNTQHPDIDLQASAKSGSWSQFVYAVATQIAGGRPPDIVQIATEGQQLFVSKNVLEPLDPYITADQELVDEYYDDIHDNLRTWTQRYGSLDEHTYYIPGGYNPIVQFCNTELLDRAGVNLPEDGWTWDQLMDAGRRVKQQGAFLMTVQNGYWHDVLPWLTNNGTSSLNEDWTEATINSPEAIEAAQMARALVEAGYAPEPGGSYDAPTLMQRGELAAFHDGAFGIVNADRIGMTDKIRVVYFPNNGIHGSPVGWDAWDITKASTHQDECWQFISYLMSREAGEFFAQTGGTIVPARRSVATSDAFLGGAPDGSIRLVDALEFATPNPSPERGPEIQTIVEEGWLQIIAGYADARTQLNRTYDKIGPLL</sequence>
<dbReference type="RefSeq" id="WP_388006224.1">
    <property type="nucleotide sequence ID" value="NZ_JBHUEE010000005.1"/>
</dbReference>
<comment type="caution">
    <text evidence="1">The sequence shown here is derived from an EMBL/GenBank/DDBJ whole genome shotgun (WGS) entry which is preliminary data.</text>
</comment>
<gene>
    <name evidence="1" type="ORF">ACFSE6_10505</name>
</gene>
<dbReference type="PANTHER" id="PTHR43649:SF12">
    <property type="entry name" value="DIACETYLCHITOBIOSE BINDING PROTEIN DASA"/>
    <property type="match status" value="1"/>
</dbReference>
<protein>
    <submittedName>
        <fullName evidence="1">ABC transporter substrate-binding protein</fullName>
    </submittedName>
</protein>
<keyword evidence="2" id="KW-1185">Reference proteome</keyword>
<dbReference type="InterPro" id="IPR050490">
    <property type="entry name" value="Bact_solute-bd_prot1"/>
</dbReference>
<dbReference type="CDD" id="cd13585">
    <property type="entry name" value="PBP2_TMBP_like"/>
    <property type="match status" value="1"/>
</dbReference>
<organism evidence="1 2">
    <name type="scientific">Georgenia deserti</name>
    <dbReference type="NCBI Taxonomy" id="2093781"/>
    <lineage>
        <taxon>Bacteria</taxon>
        <taxon>Bacillati</taxon>
        <taxon>Actinomycetota</taxon>
        <taxon>Actinomycetes</taxon>
        <taxon>Micrococcales</taxon>
        <taxon>Bogoriellaceae</taxon>
        <taxon>Georgenia</taxon>
    </lineage>
</organism>
<proteinExistence type="predicted"/>
<accession>A0ABW4L491</accession>
<name>A0ABW4L491_9MICO</name>